<dbReference type="InterPro" id="IPR011010">
    <property type="entry name" value="DNA_brk_join_enz"/>
</dbReference>
<dbReference type="GO" id="GO:0005737">
    <property type="term" value="C:cytoplasm"/>
    <property type="evidence" value="ECO:0007669"/>
    <property type="project" value="UniProtKB-SubCell"/>
</dbReference>
<dbReference type="RefSeq" id="WP_013313688.1">
    <property type="nucleotide sequence ID" value="NC_014484.1"/>
</dbReference>
<dbReference type="eggNOG" id="COG4974">
    <property type="taxonomic scope" value="Bacteria"/>
</dbReference>
<feature type="active site" evidence="9">
    <location>
        <position position="271"/>
    </location>
</feature>
<dbReference type="InterPro" id="IPR013762">
    <property type="entry name" value="Integrase-like_cat_sf"/>
</dbReference>
<reference evidence="12 13" key="2">
    <citation type="journal article" date="2010" name="J. Bacteriol.">
        <title>Genome sequence of the polysaccharide-degrading, thermophilic anaerobe Spirochaeta thermophila DSM 6192.</title>
        <authorList>
            <person name="Angelov A."/>
            <person name="Liebl S."/>
            <person name="Ballschmiter M."/>
            <person name="Bomeke M."/>
            <person name="Lehmann R."/>
            <person name="Liesegang H."/>
            <person name="Daniel R."/>
            <person name="Liebl W."/>
        </authorList>
    </citation>
    <scope>NUCLEOTIDE SEQUENCE [LARGE SCALE GENOMIC DNA]</scope>
    <source>
        <strain evidence="13">ATCC 49972 / DSM 6192 / RI 19.B1</strain>
    </source>
</reference>
<feature type="domain" description="Core-binding (CB)" evidence="11">
    <location>
        <begin position="3"/>
        <end position="88"/>
    </location>
</feature>
<comment type="subcellular location">
    <subcellularLocation>
        <location evidence="1 9">Cytoplasm</location>
    </subcellularLocation>
</comment>
<name>E0RS60_WINT6</name>
<dbReference type="PROSITE" id="PS51898">
    <property type="entry name" value="TYR_RECOMBINASE"/>
    <property type="match status" value="1"/>
</dbReference>
<dbReference type="GO" id="GO:0051301">
    <property type="term" value="P:cell division"/>
    <property type="evidence" value="ECO:0007669"/>
    <property type="project" value="UniProtKB-KW"/>
</dbReference>
<dbReference type="NCBIfam" id="NF001399">
    <property type="entry name" value="PRK00283.1"/>
    <property type="match status" value="1"/>
</dbReference>
<dbReference type="PANTHER" id="PTHR30349">
    <property type="entry name" value="PHAGE INTEGRASE-RELATED"/>
    <property type="match status" value="1"/>
</dbReference>
<keyword evidence="5 9" id="KW-0229">DNA integration</keyword>
<feature type="active site" evidence="9">
    <location>
        <position position="173"/>
    </location>
</feature>
<protein>
    <recommendedName>
        <fullName evidence="9">Tyrosine recombinase XerC</fullName>
    </recommendedName>
</protein>
<dbReference type="SUPFAM" id="SSF56349">
    <property type="entry name" value="DNA breaking-rejoining enzymes"/>
    <property type="match status" value="1"/>
</dbReference>
<dbReference type="Gene3D" id="1.10.443.10">
    <property type="entry name" value="Intergrase catalytic core"/>
    <property type="match status" value="1"/>
</dbReference>
<evidence type="ECO:0000256" key="4">
    <source>
        <dbReference type="ARBA" id="ARBA00022829"/>
    </source>
</evidence>
<dbReference type="PANTHER" id="PTHR30349:SF81">
    <property type="entry name" value="TYROSINE RECOMBINASE XERC"/>
    <property type="match status" value="1"/>
</dbReference>
<evidence type="ECO:0000256" key="2">
    <source>
        <dbReference type="ARBA" id="ARBA00022490"/>
    </source>
</evidence>
<dbReference type="InterPro" id="IPR044068">
    <property type="entry name" value="CB"/>
</dbReference>
<feature type="domain" description="Tyr recombinase" evidence="10">
    <location>
        <begin position="109"/>
        <end position="293"/>
    </location>
</feature>
<comment type="function">
    <text evidence="9">Site-specific tyrosine recombinase, which acts by catalyzing the cutting and rejoining of the recombining DNA molecules. The XerC-XerD complex is essential to convert dimers of the bacterial chromosome into monomers to permit their segregation at cell division. It also contributes to the segregational stability of plasmids.</text>
</comment>
<evidence type="ECO:0000259" key="11">
    <source>
        <dbReference type="PROSITE" id="PS51900"/>
    </source>
</evidence>
<feature type="active site" evidence="9">
    <location>
        <position position="149"/>
    </location>
</feature>
<dbReference type="HAMAP" id="MF_01808">
    <property type="entry name" value="Recomb_XerC_XerD"/>
    <property type="match status" value="1"/>
</dbReference>
<dbReference type="GO" id="GO:0006313">
    <property type="term" value="P:DNA transposition"/>
    <property type="evidence" value="ECO:0007669"/>
    <property type="project" value="UniProtKB-UniRule"/>
</dbReference>
<feature type="active site" evidence="9">
    <location>
        <position position="248"/>
    </location>
</feature>
<keyword evidence="2 9" id="KW-0963">Cytoplasm</keyword>
<comment type="subunit">
    <text evidence="9">Forms a cyclic heterotetrameric complex composed of two molecules of XerC and two molecules of XerD.</text>
</comment>
<keyword evidence="3 9" id="KW-0132">Cell division</keyword>
<reference key="1">
    <citation type="submission" date="2009-08" db="EMBL/GenBank/DDBJ databases">
        <title>The genome sequence of Spirochaeta thermophila DSM6192.</title>
        <authorList>
            <person name="Angelov A."/>
            <person name="Mientus M."/>
            <person name="Wittenberg S."/>
            <person name="Lehmann R."/>
            <person name="Liesegang H."/>
            <person name="Daniel R."/>
            <person name="Liebl W."/>
        </authorList>
    </citation>
    <scope>NUCLEOTIDE SEQUENCE</scope>
    <source>
        <strain>DSM 6192</strain>
    </source>
</reference>
<dbReference type="InterPro" id="IPR050090">
    <property type="entry name" value="Tyrosine_recombinase_XerCD"/>
</dbReference>
<dbReference type="AlphaFoldDB" id="E0RS60"/>
<dbReference type="Pfam" id="PF00589">
    <property type="entry name" value="Phage_integrase"/>
    <property type="match status" value="1"/>
</dbReference>
<feature type="active site" description="O-(3'-phospho-DNA)-tyrosine intermediate" evidence="9">
    <location>
        <position position="280"/>
    </location>
</feature>
<dbReference type="Proteomes" id="UP000001296">
    <property type="component" value="Chromosome"/>
</dbReference>
<evidence type="ECO:0000256" key="9">
    <source>
        <dbReference type="HAMAP-Rule" id="MF_01808"/>
    </source>
</evidence>
<evidence type="ECO:0000313" key="13">
    <source>
        <dbReference type="Proteomes" id="UP000001296"/>
    </source>
</evidence>
<dbReference type="PaxDb" id="665571-STHERM_c09000"/>
<organism evidence="12 13">
    <name type="scientific">Winmispira thermophila (strain ATCC 49972 / DSM 6192 / RI 19.B1)</name>
    <name type="common">Spirochaeta thermophila</name>
    <dbReference type="NCBI Taxonomy" id="665571"/>
    <lineage>
        <taxon>Bacteria</taxon>
        <taxon>Pseudomonadati</taxon>
        <taxon>Spirochaetota</taxon>
        <taxon>Spirochaetia</taxon>
        <taxon>Winmispirales</taxon>
        <taxon>Winmispiraceae</taxon>
        <taxon>Winmispira</taxon>
    </lineage>
</organism>
<evidence type="ECO:0000256" key="1">
    <source>
        <dbReference type="ARBA" id="ARBA00004496"/>
    </source>
</evidence>
<dbReference type="InterPro" id="IPR010998">
    <property type="entry name" value="Integrase_recombinase_N"/>
</dbReference>
<dbReference type="GO" id="GO:0003677">
    <property type="term" value="F:DNA binding"/>
    <property type="evidence" value="ECO:0007669"/>
    <property type="project" value="UniProtKB-UniRule"/>
</dbReference>
<keyword evidence="6 9" id="KW-0238">DNA-binding</keyword>
<sequence length="299" mass="34407">MTTGHERLLRRYRTHLVAELGRSRLTEETYLPLCERFCAWLECRGLEVGTVSRRTCEEFIVDERGEGKETRTIAKEMSALRSFFRFLVLEGVRPDNPLEEMDAPRISRTLPRVLEEEEVEILLEAVDTAPPEGMRDRCLLEVLYSCGLRVSEACGLDLQDIFLSEGFVKVRGKGEKERLVPFGKEAGHWMRRYLSEARPVLAARRPGSREQAVFLNRWGRRLSRKGAWIRLKRLVAASGVDAKLHTFRHTCATHLLHGGANLREVQEFLGHADISTTQIYTHVDARRLASYHHMYHPRG</sequence>
<dbReference type="PROSITE" id="PS51900">
    <property type="entry name" value="CB"/>
    <property type="match status" value="1"/>
</dbReference>
<dbReference type="EMBL" id="CP001698">
    <property type="protein sequence ID" value="ADN01847.1"/>
    <property type="molecule type" value="Genomic_DNA"/>
</dbReference>
<dbReference type="Pfam" id="PF02899">
    <property type="entry name" value="Phage_int_SAM_1"/>
    <property type="match status" value="1"/>
</dbReference>
<feature type="active site" evidence="9">
    <location>
        <position position="245"/>
    </location>
</feature>
<keyword evidence="4 9" id="KW-0159">Chromosome partition</keyword>
<evidence type="ECO:0000256" key="3">
    <source>
        <dbReference type="ARBA" id="ARBA00022618"/>
    </source>
</evidence>
<dbReference type="InterPro" id="IPR004107">
    <property type="entry name" value="Integrase_SAM-like_N"/>
</dbReference>
<dbReference type="KEGG" id="sta:STHERM_c09000"/>
<dbReference type="Gene3D" id="1.10.150.130">
    <property type="match status" value="1"/>
</dbReference>
<evidence type="ECO:0000259" key="10">
    <source>
        <dbReference type="PROSITE" id="PS51898"/>
    </source>
</evidence>
<evidence type="ECO:0000256" key="7">
    <source>
        <dbReference type="ARBA" id="ARBA00023172"/>
    </source>
</evidence>
<keyword evidence="7 9" id="KW-0233">DNA recombination</keyword>
<evidence type="ECO:0000313" key="12">
    <source>
        <dbReference type="EMBL" id="ADN01847.1"/>
    </source>
</evidence>
<dbReference type="GO" id="GO:0009037">
    <property type="term" value="F:tyrosine-based site-specific recombinase activity"/>
    <property type="evidence" value="ECO:0007669"/>
    <property type="project" value="UniProtKB-UniRule"/>
</dbReference>
<comment type="similarity">
    <text evidence="9">Belongs to the 'phage' integrase family. XerC subfamily.</text>
</comment>
<keyword evidence="8 9" id="KW-0131">Cell cycle</keyword>
<dbReference type="HOGENOM" id="CLU_027562_9_0_12"/>
<evidence type="ECO:0000256" key="8">
    <source>
        <dbReference type="ARBA" id="ARBA00023306"/>
    </source>
</evidence>
<gene>
    <name evidence="9" type="primary">xerC</name>
    <name evidence="12" type="ordered locus">STHERM_c09000</name>
</gene>
<evidence type="ECO:0000256" key="5">
    <source>
        <dbReference type="ARBA" id="ARBA00022908"/>
    </source>
</evidence>
<proteinExistence type="inferred from homology"/>
<accession>E0RS60</accession>
<evidence type="ECO:0000256" key="6">
    <source>
        <dbReference type="ARBA" id="ARBA00023125"/>
    </source>
</evidence>
<dbReference type="InterPro" id="IPR002104">
    <property type="entry name" value="Integrase_catalytic"/>
</dbReference>
<dbReference type="CDD" id="cd00798">
    <property type="entry name" value="INT_XerDC_C"/>
    <property type="match status" value="1"/>
</dbReference>
<dbReference type="InterPro" id="IPR023009">
    <property type="entry name" value="Tyrosine_recombinase_XerC/XerD"/>
</dbReference>
<dbReference type="GO" id="GO:0007059">
    <property type="term" value="P:chromosome segregation"/>
    <property type="evidence" value="ECO:0007669"/>
    <property type="project" value="UniProtKB-UniRule"/>
</dbReference>